<evidence type="ECO:0000313" key="3">
    <source>
        <dbReference type="Proteomes" id="UP000050865"/>
    </source>
</evidence>
<evidence type="ECO:0000313" key="2">
    <source>
        <dbReference type="EMBL" id="KRN25880.1"/>
    </source>
</evidence>
<dbReference type="PATRIC" id="fig|1423730.4.peg.2094"/>
<comment type="caution">
    <text evidence="2">The sequence shown here is derived from an EMBL/GenBank/DDBJ whole genome shotgun (WGS) entry which is preliminary data.</text>
</comment>
<name>A0A0R2FBV0_9LACO</name>
<dbReference type="PANTHER" id="PTHR47485">
    <property type="entry name" value="THYLAKOID LUMENAL 17.4 KDA PROTEIN, CHLOROPLASTIC"/>
    <property type="match status" value="1"/>
</dbReference>
<sequence length="201" mass="21896">MAVMIERQILSLDEVQEDQTYSGCTITVSNQDIQVSGVTFLNCTFAQTDFRGGEWLDCTIRGSRFLTADFTGSVMYRCRFEGCQLMGADFTRSTWQDVTVAGCQATYLILAEAKLKNARFEDTKLTESSFQAASIVKPGLVVAGGEMTGADFSDTKLAQVNLAKARFDRLIFTPALLSGLKINQWQAAVIAGSLGVDIVDA</sequence>
<dbReference type="PANTHER" id="PTHR47485:SF1">
    <property type="entry name" value="THYLAKOID LUMENAL 17.4 KDA PROTEIN, CHLOROPLASTIC"/>
    <property type="match status" value="1"/>
</dbReference>
<dbReference type="EMBL" id="AYZJ01000002">
    <property type="protein sequence ID" value="KRN25880.1"/>
    <property type="molecule type" value="Genomic_DNA"/>
</dbReference>
<keyword evidence="1" id="KW-0677">Repeat</keyword>
<reference evidence="2 3" key="1">
    <citation type="journal article" date="2015" name="Genome Announc.">
        <title>Expanding the biotechnology potential of lactobacilli through comparative genomics of 213 strains and associated genera.</title>
        <authorList>
            <person name="Sun Z."/>
            <person name="Harris H.M."/>
            <person name="McCann A."/>
            <person name="Guo C."/>
            <person name="Argimon S."/>
            <person name="Zhang W."/>
            <person name="Yang X."/>
            <person name="Jeffery I.B."/>
            <person name="Cooney J.C."/>
            <person name="Kagawa T.F."/>
            <person name="Liu W."/>
            <person name="Song Y."/>
            <person name="Salvetti E."/>
            <person name="Wrobel A."/>
            <person name="Rasinkangas P."/>
            <person name="Parkhill J."/>
            <person name="Rea M.C."/>
            <person name="O'Sullivan O."/>
            <person name="Ritari J."/>
            <person name="Douillard F.P."/>
            <person name="Paul Ross R."/>
            <person name="Yang R."/>
            <person name="Briner A.E."/>
            <person name="Felis G.E."/>
            <person name="de Vos W.M."/>
            <person name="Barrangou R."/>
            <person name="Klaenhammer T.R."/>
            <person name="Caufield P.W."/>
            <person name="Cui Y."/>
            <person name="Zhang H."/>
            <person name="O'Toole P.W."/>
        </authorList>
    </citation>
    <scope>NUCLEOTIDE SEQUENCE [LARGE SCALE GENOMIC DNA]</scope>
    <source>
        <strain evidence="2 3">DSM 22697</strain>
    </source>
</reference>
<dbReference type="Pfam" id="PF13599">
    <property type="entry name" value="Pentapeptide_4"/>
    <property type="match status" value="1"/>
</dbReference>
<keyword evidence="3" id="KW-1185">Reference proteome</keyword>
<organism evidence="2 3">
    <name type="scientific">Lacticaseibacillus camelliae DSM 22697 = JCM 13995</name>
    <dbReference type="NCBI Taxonomy" id="1423730"/>
    <lineage>
        <taxon>Bacteria</taxon>
        <taxon>Bacillati</taxon>
        <taxon>Bacillota</taxon>
        <taxon>Bacilli</taxon>
        <taxon>Lactobacillales</taxon>
        <taxon>Lactobacillaceae</taxon>
        <taxon>Lacticaseibacillus</taxon>
    </lineage>
</organism>
<accession>A0A0R2FBV0</accession>
<dbReference type="Proteomes" id="UP000050865">
    <property type="component" value="Unassembled WGS sequence"/>
</dbReference>
<dbReference type="Pfam" id="PF00805">
    <property type="entry name" value="Pentapeptide"/>
    <property type="match status" value="1"/>
</dbReference>
<dbReference type="AlphaFoldDB" id="A0A0R2FBV0"/>
<protein>
    <submittedName>
        <fullName evidence="2">Quinolone resistance protein</fullName>
    </submittedName>
</protein>
<dbReference type="SUPFAM" id="SSF141571">
    <property type="entry name" value="Pentapeptide repeat-like"/>
    <property type="match status" value="1"/>
</dbReference>
<dbReference type="Gene3D" id="2.160.20.80">
    <property type="entry name" value="E3 ubiquitin-protein ligase SopA"/>
    <property type="match status" value="1"/>
</dbReference>
<proteinExistence type="predicted"/>
<dbReference type="InterPro" id="IPR001646">
    <property type="entry name" value="5peptide_repeat"/>
</dbReference>
<dbReference type="STRING" id="1423730.FC75_GL002013"/>
<evidence type="ECO:0000256" key="1">
    <source>
        <dbReference type="ARBA" id="ARBA00022737"/>
    </source>
</evidence>
<gene>
    <name evidence="2" type="ORF">FC75_GL002013</name>
</gene>